<protein>
    <submittedName>
        <fullName evidence="1">Phytoene synthase</fullName>
    </submittedName>
</protein>
<proteinExistence type="predicted"/>
<dbReference type="KEGG" id="rom:EI983_10770"/>
<dbReference type="OrthoDB" id="9814909at2"/>
<name>A0A6I6IPT5_9RHOB</name>
<dbReference type="SUPFAM" id="SSF48576">
    <property type="entry name" value="Terpenoid synthases"/>
    <property type="match status" value="1"/>
</dbReference>
<accession>A0A6I6IPT5</accession>
<organism evidence="1 2">
    <name type="scientific">Roseovarius faecimaris</name>
    <dbReference type="NCBI Taxonomy" id="2494550"/>
    <lineage>
        <taxon>Bacteria</taxon>
        <taxon>Pseudomonadati</taxon>
        <taxon>Pseudomonadota</taxon>
        <taxon>Alphaproteobacteria</taxon>
        <taxon>Rhodobacterales</taxon>
        <taxon>Roseobacteraceae</taxon>
        <taxon>Roseovarius</taxon>
    </lineage>
</organism>
<dbReference type="InterPro" id="IPR008949">
    <property type="entry name" value="Isoprenoid_synthase_dom_sf"/>
</dbReference>
<dbReference type="EMBL" id="CP034348">
    <property type="protein sequence ID" value="QGX98725.1"/>
    <property type="molecule type" value="Genomic_DNA"/>
</dbReference>
<dbReference type="InterPro" id="IPR002060">
    <property type="entry name" value="Squ/phyt_synthse"/>
</dbReference>
<dbReference type="AlphaFoldDB" id="A0A6I6IPT5"/>
<evidence type="ECO:0000313" key="2">
    <source>
        <dbReference type="Proteomes" id="UP000428330"/>
    </source>
</evidence>
<dbReference type="RefSeq" id="WP_157707409.1">
    <property type="nucleotide sequence ID" value="NZ_CP034348.1"/>
</dbReference>
<reference evidence="2" key="1">
    <citation type="submission" date="2018-12" db="EMBL/GenBank/DDBJ databases">
        <title>Complete genome sequence of Roseovarius sp. MME-070.</title>
        <authorList>
            <person name="Nam Y.-D."/>
            <person name="Kang J."/>
            <person name="Chung W.-H."/>
            <person name="Park Y.S."/>
        </authorList>
    </citation>
    <scope>NUCLEOTIDE SEQUENCE [LARGE SCALE GENOMIC DNA]</scope>
    <source>
        <strain evidence="2">MME-070</strain>
    </source>
</reference>
<dbReference type="Proteomes" id="UP000428330">
    <property type="component" value="Chromosome"/>
</dbReference>
<dbReference type="Pfam" id="PF00494">
    <property type="entry name" value="SQS_PSY"/>
    <property type="match status" value="1"/>
</dbReference>
<keyword evidence="2" id="KW-1185">Reference proteome</keyword>
<sequence>MPSTGSFCVLSDDLTACADLVRRADPERFLAAMAAPVAARKVLFPLYAFNAEVARAPWVTEEAMIAEMRLQWWRDALEEIGGGGRVRRHEVTTPLAGVLDAEGAAVLDDLILARRWDIYRDPFEDAAAFDDYLRKTSGHLMWAAARALGAGDELRPLVLEAGYAQGLANYLRAIPALEAAGRVPLVDGRAEAVQALARTGLTRLGETRGRLPKAIFPALLPAWKTAAVLKRAAADPQRVGAGALDISPLHSRLALMWRASRGRW</sequence>
<gene>
    <name evidence="1" type="ORF">EI983_10770</name>
</gene>
<dbReference type="Gene3D" id="1.10.600.10">
    <property type="entry name" value="Farnesyl Diphosphate Synthase"/>
    <property type="match status" value="1"/>
</dbReference>
<evidence type="ECO:0000313" key="1">
    <source>
        <dbReference type="EMBL" id="QGX98725.1"/>
    </source>
</evidence>